<evidence type="ECO:0000313" key="1">
    <source>
        <dbReference type="EMBL" id="CAD8055993.1"/>
    </source>
</evidence>
<organism evidence="1 2">
    <name type="scientific">Paramecium sonneborni</name>
    <dbReference type="NCBI Taxonomy" id="65129"/>
    <lineage>
        <taxon>Eukaryota</taxon>
        <taxon>Sar</taxon>
        <taxon>Alveolata</taxon>
        <taxon>Ciliophora</taxon>
        <taxon>Intramacronucleata</taxon>
        <taxon>Oligohymenophorea</taxon>
        <taxon>Peniculida</taxon>
        <taxon>Parameciidae</taxon>
        <taxon>Paramecium</taxon>
    </lineage>
</organism>
<accession>A0A8S1KQS2</accession>
<name>A0A8S1KQS2_9CILI</name>
<sequence>MSEQYSDKSTFICFEQQCHLNRIITSWDQLKLHNEFNHRVISKQRFESKAIQKFNQFNQQYRIQVQEDINEMIQYQQDKIIVKIQESFDFFLKMQLERVQNQIYFDYQLSNPQSPEVDIQKYTKIYYEQIQTPQQEQEDIFLNEIWSKFNQMVDDFLNLLEKYFTIENQYFINAQTKKETEFDDSTLPQSKTIQPIEIQKNIYQTEFISNKAEQIKYEINQIQQETNQIKHYENISQQYSTLYQNQQNEQDDLNNIPLKGYKQYQIQQQNQSFHTEDITKNEDDRLKFQLPSELINNYNNSNQISNKDNKEYKNVPKTETQQHIKTSKNSNIQYVYVPKTETEDYIEVDNIKQYQKDRTEVSKNHHPRIFFFGKKFDLKILISTSNIQKTIKHFLVTSKVSAWLMEYQTQIQMLKLD</sequence>
<comment type="caution">
    <text evidence="1">The sequence shown here is derived from an EMBL/GenBank/DDBJ whole genome shotgun (WGS) entry which is preliminary data.</text>
</comment>
<protein>
    <submittedName>
        <fullName evidence="1">Uncharacterized protein</fullName>
    </submittedName>
</protein>
<dbReference type="EMBL" id="CAJJDN010000010">
    <property type="protein sequence ID" value="CAD8055993.1"/>
    <property type="molecule type" value="Genomic_DNA"/>
</dbReference>
<evidence type="ECO:0000313" key="2">
    <source>
        <dbReference type="Proteomes" id="UP000692954"/>
    </source>
</evidence>
<gene>
    <name evidence="1" type="ORF">PSON_ATCC_30995.1.T0100010</name>
</gene>
<dbReference type="AlphaFoldDB" id="A0A8S1KQS2"/>
<dbReference type="OrthoDB" id="309529at2759"/>
<reference evidence="1" key="1">
    <citation type="submission" date="2021-01" db="EMBL/GenBank/DDBJ databases">
        <authorList>
            <consortium name="Genoscope - CEA"/>
            <person name="William W."/>
        </authorList>
    </citation>
    <scope>NUCLEOTIDE SEQUENCE</scope>
</reference>
<proteinExistence type="predicted"/>
<dbReference type="Proteomes" id="UP000692954">
    <property type="component" value="Unassembled WGS sequence"/>
</dbReference>
<keyword evidence="2" id="KW-1185">Reference proteome</keyword>